<dbReference type="InterPro" id="IPR006719">
    <property type="entry name" value="DEC-1_N"/>
</dbReference>
<dbReference type="GO" id="GO:0007304">
    <property type="term" value="P:chorion-containing eggshell formation"/>
    <property type="evidence" value="ECO:0007669"/>
    <property type="project" value="InterPro"/>
</dbReference>
<dbReference type="STRING" id="7398.A0A1B0A5N1"/>
<feature type="domain" description="DEC-1 protein N-terminal" evidence="3">
    <location>
        <begin position="164"/>
        <end position="360"/>
    </location>
</feature>
<feature type="signal peptide" evidence="2">
    <location>
        <begin position="1"/>
        <end position="19"/>
    </location>
</feature>
<evidence type="ECO:0000259" key="3">
    <source>
        <dbReference type="Pfam" id="PF04625"/>
    </source>
</evidence>
<keyword evidence="2" id="KW-0732">Signal</keyword>
<dbReference type="GO" id="GO:0005576">
    <property type="term" value="C:extracellular region"/>
    <property type="evidence" value="ECO:0007669"/>
    <property type="project" value="InterPro"/>
</dbReference>
<sequence>MGLLQVCVYVLFVVRLSRTQESANHDDVSVQRFARQNPDFFQDLMAQFQRMNDQMAQQWVPALSQISDGFQQGAPLLQQMPLLGQSLAQSILSSSDSLLGAFSRSNDDEDDEETQQTPASQKDKEQSKGQQRPKQPWETMLGTPLLGLQSFIQNPPPPFNYNPFIPGWSNQMQQASASDISEVRVKPDIVDPTHRLSRKTSRDRNAGNTQNYAFSNAEILKKNMPLLWLHLTKPKSVNSKNPKDKETQAKLSTFEDELVLELQYLQKVVKLANQVKRLKPYSTNAGNSKALPLSEISVYKMTMGDIEEALKDEDVLTILHTLNQYHHTIPNKRQISSKDLLQKLSAEDLMKIIGYNSRMSPKLENNWMKGEEALKSTELEMGTHNIDNMKYLVNEAAIRKSMPMLHNPALSYWPGLQPIERQPTVNPSPLPTQWPPSQLKQFTQTGVFPPQYWMGRALTYLPQQSSRQLMQSMHMFEPKMRQQQLDIQSLTPVHKPKKNPTSAELDSNRTGMKPQLPIEDDSSNERPDTINPQHKPKKNPIPPEVDSNRTGTKAQSPNEDNLKKSEQKINYAGHRKKMPENARHSSNLYGTAYDNYDFLYYPQVYPKLQHTSNNKLDRIPCPLVVNNYYGDCSTTPTNNLNALGTSHSGHSSGPASHLSTTTLCDETGTGNYDDFPVTAASALFGPTRSDVNSLVTQRTHVNANPYKMAIGDDEILKMLQENKALPNSMMITATHTQTQPHSMPERDKQQGQQNNSLPNKQETSHNHPPVSSPSLPSTSSDAEFKSETPEQRTFTHFSPFLMKPFIDLPLIKHHNVPWLHKPHNLHKPMFHKLTTNHFPHFF</sequence>
<name>A0A1B0A5N1_GLOPL</name>
<dbReference type="AlphaFoldDB" id="A0A1B0A5N1"/>
<dbReference type="GO" id="GO:0042600">
    <property type="term" value="C:egg chorion"/>
    <property type="evidence" value="ECO:0007669"/>
    <property type="project" value="InterPro"/>
</dbReference>
<evidence type="ECO:0000313" key="5">
    <source>
        <dbReference type="Proteomes" id="UP000092445"/>
    </source>
</evidence>
<feature type="region of interest" description="Disordered" evidence="1">
    <location>
        <begin position="99"/>
        <end position="138"/>
    </location>
</feature>
<organism evidence="4 5">
    <name type="scientific">Glossina pallidipes</name>
    <name type="common">Tsetse fly</name>
    <dbReference type="NCBI Taxonomy" id="7398"/>
    <lineage>
        <taxon>Eukaryota</taxon>
        <taxon>Metazoa</taxon>
        <taxon>Ecdysozoa</taxon>
        <taxon>Arthropoda</taxon>
        <taxon>Hexapoda</taxon>
        <taxon>Insecta</taxon>
        <taxon>Pterygota</taxon>
        <taxon>Neoptera</taxon>
        <taxon>Endopterygota</taxon>
        <taxon>Diptera</taxon>
        <taxon>Brachycera</taxon>
        <taxon>Muscomorpha</taxon>
        <taxon>Hippoboscoidea</taxon>
        <taxon>Glossinidae</taxon>
        <taxon>Glossina</taxon>
    </lineage>
</organism>
<dbReference type="EnsemblMetazoa" id="GPAI035199-RA">
    <property type="protein sequence ID" value="GPAI035199-PA"/>
    <property type="gene ID" value="GPAI035199"/>
</dbReference>
<proteinExistence type="predicted"/>
<dbReference type="GO" id="GO:0005213">
    <property type="term" value="F:structural constituent of egg chorion"/>
    <property type="evidence" value="ECO:0007669"/>
    <property type="project" value="InterPro"/>
</dbReference>
<feature type="region of interest" description="Disordered" evidence="1">
    <location>
        <begin position="489"/>
        <end position="566"/>
    </location>
</feature>
<feature type="compositionally biased region" description="Polar residues" evidence="1">
    <location>
        <begin position="750"/>
        <end position="761"/>
    </location>
</feature>
<reference evidence="4" key="2">
    <citation type="submission" date="2020-05" db="UniProtKB">
        <authorList>
            <consortium name="EnsemblMetazoa"/>
        </authorList>
    </citation>
    <scope>IDENTIFICATION</scope>
    <source>
        <strain evidence="4">IAEA</strain>
    </source>
</reference>
<feature type="compositionally biased region" description="Polar residues" evidence="1">
    <location>
        <begin position="499"/>
        <end position="510"/>
    </location>
</feature>
<evidence type="ECO:0000313" key="4">
    <source>
        <dbReference type="EnsemblMetazoa" id="GPAI035199-PA"/>
    </source>
</evidence>
<feature type="compositionally biased region" description="Polar residues" evidence="1">
    <location>
        <begin position="548"/>
        <end position="559"/>
    </location>
</feature>
<feature type="region of interest" description="Disordered" evidence="1">
    <location>
        <begin position="735"/>
        <end position="791"/>
    </location>
</feature>
<reference evidence="5" key="1">
    <citation type="submission" date="2014-03" db="EMBL/GenBank/DDBJ databases">
        <authorList>
            <person name="Aksoy S."/>
            <person name="Warren W."/>
            <person name="Wilson R.K."/>
        </authorList>
    </citation>
    <scope>NUCLEOTIDE SEQUENCE [LARGE SCALE GENOMIC DNA]</scope>
    <source>
        <strain evidence="5">IAEA</strain>
    </source>
</reference>
<protein>
    <recommendedName>
        <fullName evidence="3">DEC-1 protein N-terminal domain-containing protein</fullName>
    </recommendedName>
</protein>
<dbReference type="Proteomes" id="UP000092445">
    <property type="component" value="Unassembled WGS sequence"/>
</dbReference>
<feature type="compositionally biased region" description="Low complexity" evidence="1">
    <location>
        <begin position="768"/>
        <end position="780"/>
    </location>
</feature>
<accession>A0A1B0A5N1</accession>
<evidence type="ECO:0000256" key="1">
    <source>
        <dbReference type="SAM" id="MobiDB-lite"/>
    </source>
</evidence>
<dbReference type="VEuPathDB" id="VectorBase:GPAI035199"/>
<keyword evidence="5" id="KW-1185">Reference proteome</keyword>
<feature type="chain" id="PRO_5008403498" description="DEC-1 protein N-terminal domain-containing protein" evidence="2">
    <location>
        <begin position="20"/>
        <end position="842"/>
    </location>
</feature>
<dbReference type="Pfam" id="PF04625">
    <property type="entry name" value="DEC-1_N"/>
    <property type="match status" value="1"/>
</dbReference>
<evidence type="ECO:0000256" key="2">
    <source>
        <dbReference type="SAM" id="SignalP"/>
    </source>
</evidence>